<comment type="caution">
    <text evidence="1">The sequence shown here is derived from an EMBL/GenBank/DDBJ whole genome shotgun (WGS) entry which is preliminary data.</text>
</comment>
<evidence type="ECO:0000313" key="1">
    <source>
        <dbReference type="EMBL" id="KAI4372940.1"/>
    </source>
</evidence>
<name>A0ACB9R220_9MYRT</name>
<organism evidence="1 2">
    <name type="scientific">Melastoma candidum</name>
    <dbReference type="NCBI Taxonomy" id="119954"/>
    <lineage>
        <taxon>Eukaryota</taxon>
        <taxon>Viridiplantae</taxon>
        <taxon>Streptophyta</taxon>
        <taxon>Embryophyta</taxon>
        <taxon>Tracheophyta</taxon>
        <taxon>Spermatophyta</taxon>
        <taxon>Magnoliopsida</taxon>
        <taxon>eudicotyledons</taxon>
        <taxon>Gunneridae</taxon>
        <taxon>Pentapetalae</taxon>
        <taxon>rosids</taxon>
        <taxon>malvids</taxon>
        <taxon>Myrtales</taxon>
        <taxon>Melastomataceae</taxon>
        <taxon>Melastomatoideae</taxon>
        <taxon>Melastomateae</taxon>
        <taxon>Melastoma</taxon>
    </lineage>
</organism>
<sequence length="273" mass="30342">MGELHSYLSLVHELFLPSSSSFSPFIKNHFPGGIDSIASSTPPPASPLPLRDDVPSMEMRQHDIFMQLPKLENLLHVLKGNMKGSRREDGNDGGCGPEDPNSSRIGSVVSDCGRRPSSCGYCRSPTPSSISHGLRTQSLTVDDYLDLLDRGWRRAGCFLYKPEMRKTCCPSYTVRLKAADFAPSKEQTRVIRRMERYLNGDLEPKGPEELVEGVQSTDVSCSCNCYEIECPANQEFSSGKDGDLSTSERFMQYLSNEIDLTVNRFNCNPADRG</sequence>
<keyword evidence="2" id="KW-1185">Reference proteome</keyword>
<gene>
    <name evidence="1" type="ORF">MLD38_011119</name>
</gene>
<evidence type="ECO:0000313" key="2">
    <source>
        <dbReference type="Proteomes" id="UP001057402"/>
    </source>
</evidence>
<dbReference type="Proteomes" id="UP001057402">
    <property type="component" value="Chromosome 4"/>
</dbReference>
<reference evidence="2" key="1">
    <citation type="journal article" date="2023" name="Front. Plant Sci.">
        <title>Chromosomal-level genome assembly of Melastoma candidum provides insights into trichome evolution.</title>
        <authorList>
            <person name="Zhong Y."/>
            <person name="Wu W."/>
            <person name="Sun C."/>
            <person name="Zou P."/>
            <person name="Liu Y."/>
            <person name="Dai S."/>
            <person name="Zhou R."/>
        </authorList>
    </citation>
    <scope>NUCLEOTIDE SEQUENCE [LARGE SCALE GENOMIC DNA]</scope>
</reference>
<protein>
    <submittedName>
        <fullName evidence="1">Uncharacterized protein</fullName>
    </submittedName>
</protein>
<proteinExistence type="predicted"/>
<dbReference type="EMBL" id="CM042883">
    <property type="protein sequence ID" value="KAI4372940.1"/>
    <property type="molecule type" value="Genomic_DNA"/>
</dbReference>
<accession>A0ACB9R220</accession>